<dbReference type="SUPFAM" id="SSF54427">
    <property type="entry name" value="NTF2-like"/>
    <property type="match status" value="1"/>
</dbReference>
<evidence type="ECO:0000313" key="2">
    <source>
        <dbReference type="Proteomes" id="UP001596977"/>
    </source>
</evidence>
<comment type="caution">
    <text evidence="1">The sequence shown here is derived from an EMBL/GenBank/DDBJ whole genome shotgun (WGS) entry which is preliminary data.</text>
</comment>
<reference evidence="2" key="1">
    <citation type="journal article" date="2019" name="Int. J. Syst. Evol. Microbiol.">
        <title>The Global Catalogue of Microorganisms (GCM) 10K type strain sequencing project: providing services to taxonomists for standard genome sequencing and annotation.</title>
        <authorList>
            <consortium name="The Broad Institute Genomics Platform"/>
            <consortium name="The Broad Institute Genome Sequencing Center for Infectious Disease"/>
            <person name="Wu L."/>
            <person name="Ma J."/>
        </authorList>
    </citation>
    <scope>NUCLEOTIDE SEQUENCE [LARGE SCALE GENOMIC DNA]</scope>
    <source>
        <strain evidence="2">CCUG 62982</strain>
    </source>
</reference>
<dbReference type="PANTHER" id="PTHR38436:SF1">
    <property type="entry name" value="ESTER CYCLASE"/>
    <property type="match status" value="1"/>
</dbReference>
<gene>
    <name evidence="1" type="ORF">ACFQ1E_19425</name>
</gene>
<accession>A0ABW3HAT2</accession>
<proteinExistence type="predicted"/>
<dbReference type="Proteomes" id="UP001596977">
    <property type="component" value="Unassembled WGS sequence"/>
</dbReference>
<dbReference type="Gene3D" id="3.10.450.50">
    <property type="match status" value="1"/>
</dbReference>
<dbReference type="InterPro" id="IPR032710">
    <property type="entry name" value="NTF2-like_dom_sf"/>
</dbReference>
<dbReference type="Pfam" id="PF07366">
    <property type="entry name" value="SnoaL"/>
    <property type="match status" value="1"/>
</dbReference>
<dbReference type="EMBL" id="JBHTJG010000013">
    <property type="protein sequence ID" value="MFD0948518.1"/>
    <property type="molecule type" value="Genomic_DNA"/>
</dbReference>
<protein>
    <submittedName>
        <fullName evidence="1">Ester cyclase</fullName>
    </submittedName>
</protein>
<sequence length="183" mass="20231">MSAVDLADGPGVARRTWLMGAAGLGLAAAGPAVSGGQMQDVDDEDARRVVNRLIREVQTGGDFQVFEELFHPEFVDHTPFPGYPPTKEGARRIYATFRNGFPDFRAEVHLQVVEQGRVTSFKTYRGTHQGPFLGLKPSGKTVAFPIMDIVEVRRGRITAHWGVPHVWDLMQQLGVRSFDEVKG</sequence>
<dbReference type="RefSeq" id="WP_264946356.1">
    <property type="nucleotide sequence ID" value="NZ_JAPDRA010000013.1"/>
</dbReference>
<organism evidence="1 2">
    <name type="scientific">Sphingomonas canadensis</name>
    <dbReference type="NCBI Taxonomy" id="1219257"/>
    <lineage>
        <taxon>Bacteria</taxon>
        <taxon>Pseudomonadati</taxon>
        <taxon>Pseudomonadota</taxon>
        <taxon>Alphaproteobacteria</taxon>
        <taxon>Sphingomonadales</taxon>
        <taxon>Sphingomonadaceae</taxon>
        <taxon>Sphingomonas</taxon>
    </lineage>
</organism>
<dbReference type="InterPro" id="IPR009959">
    <property type="entry name" value="Cyclase_SnoaL-like"/>
</dbReference>
<keyword evidence="2" id="KW-1185">Reference proteome</keyword>
<dbReference type="PANTHER" id="PTHR38436">
    <property type="entry name" value="POLYKETIDE CYCLASE SNOAL-LIKE DOMAIN"/>
    <property type="match status" value="1"/>
</dbReference>
<evidence type="ECO:0000313" key="1">
    <source>
        <dbReference type="EMBL" id="MFD0948518.1"/>
    </source>
</evidence>
<name>A0ABW3HAT2_9SPHN</name>